<feature type="domain" description="Tetrapyrrole biosynthesis uroporphyrinogen III synthase" evidence="1">
    <location>
        <begin position="18"/>
        <end position="229"/>
    </location>
</feature>
<dbReference type="Proteomes" id="UP000286954">
    <property type="component" value="Chromosome"/>
</dbReference>
<accession>A0A3T0EDM1</accession>
<protein>
    <submittedName>
        <fullName evidence="2">Uroporphyrinogen III synthase HEM4</fullName>
    </submittedName>
</protein>
<dbReference type="Pfam" id="PF02602">
    <property type="entry name" value="HEM4"/>
    <property type="match status" value="1"/>
</dbReference>
<dbReference type="GO" id="GO:0033014">
    <property type="term" value="P:tetrapyrrole biosynthetic process"/>
    <property type="evidence" value="ECO:0007669"/>
    <property type="project" value="InterPro"/>
</dbReference>
<dbReference type="InterPro" id="IPR036108">
    <property type="entry name" value="4pyrrol_syn_uPrphyn_synt_sf"/>
</dbReference>
<dbReference type="KEGG" id="gak:X907_2882"/>
<proteinExistence type="predicted"/>
<sequence>MKPGLPVIITRTQPGNARTARAVRAMGFIAIACPVSQVVRSRAVIGADGVDALALTSANALRAVRDVRPLLHLPVFAVGEGTAKAAREAGFASVTSADGDAEALARTIARDLPVGRHVLHLSGEDRAGDLAGMLEVSGLRATTRTVYRTRLARGLTARAREALADGPAIVLIHSARGAERFLALVNAAELTAALARLEFIAISERAAVPLHTRGLNVRIAAQPAEGSLLAALDELAKRRGAP</sequence>
<reference evidence="2 3" key="1">
    <citation type="submission" date="2016-12" db="EMBL/GenBank/DDBJ databases">
        <title>The genome of dimorphic prosthecate Glycocaulis alkaliphilus 6b-8t, isolated from crude oil dictates its adaptability in petroleum environments.</title>
        <authorList>
            <person name="Wu X.-L."/>
            <person name="Geng S."/>
        </authorList>
    </citation>
    <scope>NUCLEOTIDE SEQUENCE [LARGE SCALE GENOMIC DNA]</scope>
    <source>
        <strain evidence="2 3">6B-8</strain>
    </source>
</reference>
<dbReference type="Gene3D" id="3.40.50.10090">
    <property type="match status" value="2"/>
</dbReference>
<dbReference type="GO" id="GO:0004852">
    <property type="term" value="F:uroporphyrinogen-III synthase activity"/>
    <property type="evidence" value="ECO:0007669"/>
    <property type="project" value="InterPro"/>
</dbReference>
<evidence type="ECO:0000313" key="2">
    <source>
        <dbReference type="EMBL" id="AZU05388.1"/>
    </source>
</evidence>
<organism evidence="2 3">
    <name type="scientific">Glycocaulis alkaliphilus</name>
    <dbReference type="NCBI Taxonomy" id="1434191"/>
    <lineage>
        <taxon>Bacteria</taxon>
        <taxon>Pseudomonadati</taxon>
        <taxon>Pseudomonadota</taxon>
        <taxon>Alphaproteobacteria</taxon>
        <taxon>Maricaulales</taxon>
        <taxon>Maricaulaceae</taxon>
        <taxon>Glycocaulis</taxon>
    </lineage>
</organism>
<dbReference type="CDD" id="cd06578">
    <property type="entry name" value="HemD"/>
    <property type="match status" value="1"/>
</dbReference>
<keyword evidence="3" id="KW-1185">Reference proteome</keyword>
<name>A0A3T0EDM1_9PROT</name>
<dbReference type="RefSeq" id="WP_127569138.1">
    <property type="nucleotide sequence ID" value="NZ_BMFB01000004.1"/>
</dbReference>
<dbReference type="SUPFAM" id="SSF69618">
    <property type="entry name" value="HemD-like"/>
    <property type="match status" value="1"/>
</dbReference>
<dbReference type="OrthoDB" id="7204250at2"/>
<evidence type="ECO:0000259" key="1">
    <source>
        <dbReference type="Pfam" id="PF02602"/>
    </source>
</evidence>
<dbReference type="AlphaFoldDB" id="A0A3T0EDM1"/>
<gene>
    <name evidence="2" type="ORF">X907_2882</name>
</gene>
<dbReference type="InterPro" id="IPR003754">
    <property type="entry name" value="4pyrrol_synth_uPrphyn_synth"/>
</dbReference>
<evidence type="ECO:0000313" key="3">
    <source>
        <dbReference type="Proteomes" id="UP000286954"/>
    </source>
</evidence>
<dbReference type="EMBL" id="CP018911">
    <property type="protein sequence ID" value="AZU05388.1"/>
    <property type="molecule type" value="Genomic_DNA"/>
</dbReference>